<evidence type="ECO:0000256" key="5">
    <source>
        <dbReference type="ARBA" id="ARBA00022490"/>
    </source>
</evidence>
<dbReference type="InterPro" id="IPR004365">
    <property type="entry name" value="NA-bd_OB_tRNA"/>
</dbReference>
<evidence type="ECO:0000256" key="12">
    <source>
        <dbReference type="ARBA" id="ARBA00049244"/>
    </source>
</evidence>
<dbReference type="SUPFAM" id="SSF89550">
    <property type="entry name" value="PHP domain-like"/>
    <property type="match status" value="1"/>
</dbReference>
<sequence length="1046" mass="114154">MRFNGGAPLSWSRLERILSGRPGPEPVPVGHTGMLPGVGPVRPRRSEPQVPFVELHAVSSYSFLDGASEPEDLVARAADLGLNALGLLDRDGFYGAVKFAEAAAAVGLDTVFGAELTLDQRVLPVIARGPEGYRRLSHLMADAHMATREKDAVAYPPLELIGAELDGTCVVLAGWQWIGEIDHLVETFGQDNVVREYEVSMTPEDADRHAMLDRFDHLPAIVTAMPAAATREQARLAAAKRALARREALAQAYGDLHPMGANWLRSGEQLERMLPGCKHMLDYSVELAKQCAFTLNLVAPELPRYPTPSGRGEMDHLRDLTLASAQFRYATRSADVRNQAMKQIRYELSVIEELNFPGYFLIIYDLVDFCAKQNILCQGRGSAANSAVCFALGITNVEPIEAGLLFERFLSPDRDGPPDIDLDIESGRREEVIQYVYDTYGRDNAAQVANVITYRTKGAVRDAARALGYAQGAADSWSKGLSDPPEAVEQLAAQFKGQPRHLGIHSGGMVICDRPIADVVPVEWARMADRSVVQWDKDDCASAGLVKFDLLGLGMLEALHHMVDLVEETTGRKVHLWELSLDDDAVYDMLCRADSVGVFQVESRAQTGTLPRLKPRRFFDLVVQVALIRPGPIQGGSVHPYLRRRDGLEPVVYDHPVLERSLGKTLGIPLFQEQLMQICVDAAGFSGREADALRRAMGSKRSPAKMAALRARFFEGCWATNQISEEVAERLWQKIVAFAAYGFPESHSQSFASLVYFSAWFKCHYPAQFCVGLLRAQPMGFYSPQSLVQDARRHGVEVLPVSVNASGREARCIDSSTIRMGLGLVRGLGADAADRIEAAAPFADIADLSRRADLSVDHVEALARAGALDCFEVSRRQALWQAGIAATERHGMLPGLSAISAPALPGMNSFELMVADIAATGVTPGLMPVEMVRESLEERGVIPVAQLLHGVEDGTRVRIAGVVTHRQHPVTAGGVTFLGMEDETGLVNVVISVGLWKKQRVLARTAKALVVRGIVQNASGAVSVVADRFEPLEVGELLSRGSRDFR</sequence>
<keyword evidence="8 13" id="KW-0235">DNA replication</keyword>
<protein>
    <recommendedName>
        <fullName evidence="4 13">Error-prone DNA polymerase</fullName>
        <ecNumber evidence="3 13">2.7.7.7</ecNumber>
    </recommendedName>
</protein>
<evidence type="ECO:0000256" key="7">
    <source>
        <dbReference type="ARBA" id="ARBA00022695"/>
    </source>
</evidence>
<dbReference type="Pfam" id="PF07733">
    <property type="entry name" value="DNA_pol3_alpha"/>
    <property type="match status" value="2"/>
</dbReference>
<evidence type="ECO:0000256" key="9">
    <source>
        <dbReference type="ARBA" id="ARBA00022763"/>
    </source>
</evidence>
<keyword evidence="10 13" id="KW-0239">DNA-directed DNA polymerase</keyword>
<dbReference type="InterPro" id="IPR004805">
    <property type="entry name" value="DnaE2/DnaE/PolC"/>
</dbReference>
<name>A0ABX8KUX3_9CORY</name>
<dbReference type="InterPro" id="IPR040982">
    <property type="entry name" value="DNA_pol3_finger"/>
</dbReference>
<dbReference type="RefSeq" id="WP_092101521.1">
    <property type="nucleotide sequence ID" value="NZ_CP047198.1"/>
</dbReference>
<dbReference type="Pfam" id="PF14579">
    <property type="entry name" value="HHH_6"/>
    <property type="match status" value="1"/>
</dbReference>
<comment type="similarity">
    <text evidence="2 13">Belongs to the DNA polymerase type-C family. DnaE2 subfamily.</text>
</comment>
<dbReference type="Pfam" id="PF02811">
    <property type="entry name" value="PHP"/>
    <property type="match status" value="1"/>
</dbReference>
<dbReference type="NCBIfam" id="NF004225">
    <property type="entry name" value="PRK05672.1"/>
    <property type="match status" value="1"/>
</dbReference>
<dbReference type="InterPro" id="IPR003141">
    <property type="entry name" value="Pol/His_phosphatase_N"/>
</dbReference>
<dbReference type="Gene3D" id="1.10.150.870">
    <property type="match status" value="1"/>
</dbReference>
<evidence type="ECO:0000256" key="8">
    <source>
        <dbReference type="ARBA" id="ARBA00022705"/>
    </source>
</evidence>
<evidence type="ECO:0000256" key="11">
    <source>
        <dbReference type="ARBA" id="ARBA00023204"/>
    </source>
</evidence>
<dbReference type="HAMAP" id="MF_01902">
    <property type="entry name" value="DNApol_error_prone"/>
    <property type="match status" value="1"/>
</dbReference>
<dbReference type="PANTHER" id="PTHR32294">
    <property type="entry name" value="DNA POLYMERASE III SUBUNIT ALPHA"/>
    <property type="match status" value="1"/>
</dbReference>
<evidence type="ECO:0000259" key="14">
    <source>
        <dbReference type="SMART" id="SM00481"/>
    </source>
</evidence>
<dbReference type="GeneID" id="92749963"/>
<organism evidence="15 16">
    <name type="scientific">Corynebacterium coyleae</name>
    <dbReference type="NCBI Taxonomy" id="53374"/>
    <lineage>
        <taxon>Bacteria</taxon>
        <taxon>Bacillati</taxon>
        <taxon>Actinomycetota</taxon>
        <taxon>Actinomycetes</taxon>
        <taxon>Mycobacteriales</taxon>
        <taxon>Corynebacteriaceae</taxon>
        <taxon>Corynebacterium</taxon>
    </lineage>
</organism>
<keyword evidence="7 13" id="KW-0548">Nucleotidyltransferase</keyword>
<feature type="domain" description="Polymerase/histidinol phosphatase N-terminal" evidence="14">
    <location>
        <begin position="53"/>
        <end position="120"/>
    </location>
</feature>
<keyword evidence="9 13" id="KW-0227">DNA damage</keyword>
<comment type="function">
    <text evidence="13">DNA polymerase involved in damage-induced mutagenesis and translesion synthesis (TLS). It is not the major replicative DNA polymerase.</text>
</comment>
<comment type="catalytic activity">
    <reaction evidence="12 13">
        <text>DNA(n) + a 2'-deoxyribonucleoside 5'-triphosphate = DNA(n+1) + diphosphate</text>
        <dbReference type="Rhea" id="RHEA:22508"/>
        <dbReference type="Rhea" id="RHEA-COMP:17339"/>
        <dbReference type="Rhea" id="RHEA-COMP:17340"/>
        <dbReference type="ChEBI" id="CHEBI:33019"/>
        <dbReference type="ChEBI" id="CHEBI:61560"/>
        <dbReference type="ChEBI" id="CHEBI:173112"/>
        <dbReference type="EC" id="2.7.7.7"/>
    </reaction>
</comment>
<evidence type="ECO:0000256" key="4">
    <source>
        <dbReference type="ARBA" id="ARBA00017273"/>
    </source>
</evidence>
<proteinExistence type="inferred from homology"/>
<evidence type="ECO:0000256" key="1">
    <source>
        <dbReference type="ARBA" id="ARBA00004496"/>
    </source>
</evidence>
<dbReference type="Proteomes" id="UP000683520">
    <property type="component" value="Chromosome"/>
</dbReference>
<keyword evidence="11 13" id="KW-0234">DNA repair</keyword>
<dbReference type="Pfam" id="PF17657">
    <property type="entry name" value="DNA_pol3_finger"/>
    <property type="match status" value="1"/>
</dbReference>
<dbReference type="CDD" id="cd04485">
    <property type="entry name" value="DnaE_OBF"/>
    <property type="match status" value="1"/>
</dbReference>
<dbReference type="CDD" id="cd07431">
    <property type="entry name" value="PHP_PolIIIA"/>
    <property type="match status" value="1"/>
</dbReference>
<dbReference type="InterPro" id="IPR004013">
    <property type="entry name" value="PHP_dom"/>
</dbReference>
<accession>A0ABX8KUX3</accession>
<dbReference type="EMBL" id="CP077302">
    <property type="protein sequence ID" value="QXB17715.1"/>
    <property type="molecule type" value="Genomic_DNA"/>
</dbReference>
<dbReference type="InterPro" id="IPR011708">
    <property type="entry name" value="DNA_pol3_alpha_NTPase_dom"/>
</dbReference>
<dbReference type="InterPro" id="IPR023073">
    <property type="entry name" value="DnaE2"/>
</dbReference>
<dbReference type="InterPro" id="IPR016195">
    <property type="entry name" value="Pol/histidinol_Pase-like"/>
</dbReference>
<dbReference type="Gene3D" id="3.20.20.140">
    <property type="entry name" value="Metal-dependent hydrolases"/>
    <property type="match status" value="1"/>
</dbReference>
<evidence type="ECO:0000313" key="15">
    <source>
        <dbReference type="EMBL" id="QXB17715.1"/>
    </source>
</evidence>
<comment type="subcellular location">
    <subcellularLocation>
        <location evidence="1 13">Cytoplasm</location>
    </subcellularLocation>
</comment>
<evidence type="ECO:0000256" key="2">
    <source>
        <dbReference type="ARBA" id="ARBA00007391"/>
    </source>
</evidence>
<evidence type="ECO:0000256" key="6">
    <source>
        <dbReference type="ARBA" id="ARBA00022679"/>
    </source>
</evidence>
<keyword evidence="6 13" id="KW-0808">Transferase</keyword>
<gene>
    <name evidence="13" type="primary">dnaE2</name>
    <name evidence="15" type="ORF">I6L55_07210</name>
</gene>
<dbReference type="InterPro" id="IPR029460">
    <property type="entry name" value="DNAPol_HHH"/>
</dbReference>
<dbReference type="EC" id="2.7.7.7" evidence="3 13"/>
<reference evidence="15 16" key="1">
    <citation type="submission" date="2021-06" db="EMBL/GenBank/DDBJ databases">
        <title>FDA dAtabase for Regulatory Grade micrObial Sequences (FDA-ARGOS): Supporting development and validation of Infectious Disease Dx tests.</title>
        <authorList>
            <person name="Sproer C."/>
            <person name="Gronow S."/>
            <person name="Severitt S."/>
            <person name="Schroder I."/>
            <person name="Tallon L."/>
            <person name="Sadzewicz L."/>
            <person name="Zhao X."/>
            <person name="Boylan J."/>
            <person name="Ott S."/>
            <person name="Bowen H."/>
            <person name="Vavikolanu K."/>
            <person name="Mehta A."/>
            <person name="Aluvathingal J."/>
            <person name="Nadendla S."/>
            <person name="Lowell S."/>
            <person name="Myers T."/>
            <person name="Yan Y."/>
        </authorList>
    </citation>
    <scope>NUCLEOTIDE SEQUENCE [LARGE SCALE GENOMIC DNA]</scope>
    <source>
        <strain evidence="15 16">FDAARGOS 1425</strain>
    </source>
</reference>
<dbReference type="Pfam" id="PF01336">
    <property type="entry name" value="tRNA_anti-codon"/>
    <property type="match status" value="1"/>
</dbReference>
<dbReference type="PANTHER" id="PTHR32294:SF4">
    <property type="entry name" value="ERROR-PRONE DNA POLYMERASE"/>
    <property type="match status" value="1"/>
</dbReference>
<evidence type="ECO:0000256" key="10">
    <source>
        <dbReference type="ARBA" id="ARBA00022932"/>
    </source>
</evidence>
<keyword evidence="16" id="KW-1185">Reference proteome</keyword>
<evidence type="ECO:0000256" key="13">
    <source>
        <dbReference type="HAMAP-Rule" id="MF_01902"/>
    </source>
</evidence>
<evidence type="ECO:0000313" key="16">
    <source>
        <dbReference type="Proteomes" id="UP000683520"/>
    </source>
</evidence>
<evidence type="ECO:0000256" key="3">
    <source>
        <dbReference type="ARBA" id="ARBA00012417"/>
    </source>
</evidence>
<keyword evidence="5 13" id="KW-0963">Cytoplasm</keyword>
<dbReference type="SMART" id="SM00481">
    <property type="entry name" value="POLIIIAc"/>
    <property type="match status" value="1"/>
</dbReference>